<dbReference type="GO" id="GO:0075509">
    <property type="term" value="P:endocytosis involved in viral entry into host cell"/>
    <property type="evidence" value="ECO:0007669"/>
    <property type="project" value="UniProtKB-KW"/>
</dbReference>
<dbReference type="InterPro" id="IPR011222">
    <property type="entry name" value="dsDNA_vir_gr_I_capsid"/>
</dbReference>
<evidence type="ECO:0000256" key="2">
    <source>
        <dbReference type="ARBA" id="ARBA00004328"/>
    </source>
</evidence>
<evidence type="ECO:0000256" key="5">
    <source>
        <dbReference type="ARBA" id="ARBA00022553"/>
    </source>
</evidence>
<dbReference type="InterPro" id="IPR036931">
    <property type="entry name" value="Polyomavir_VP1_sf"/>
</dbReference>
<evidence type="ECO:0000256" key="10">
    <source>
        <dbReference type="ARBA" id="ARBA00022804"/>
    </source>
</evidence>
<dbReference type="Gene3D" id="2.60.175.10">
    <property type="entry name" value="Capsid protein VP1,Polyomavirus"/>
    <property type="match status" value="1"/>
</dbReference>
<evidence type="ECO:0000256" key="9">
    <source>
        <dbReference type="ARBA" id="ARBA00022595"/>
    </source>
</evidence>
<proteinExistence type="inferred from homology"/>
<keyword evidence="9" id="KW-1162">Viral penetration into host cytoplasm</keyword>
<dbReference type="GO" id="GO:0042025">
    <property type="term" value="C:host cell nucleus"/>
    <property type="evidence" value="ECO:0007669"/>
    <property type="project" value="UniProtKB-SubCell"/>
</dbReference>
<feature type="disulfide bond" description="Interchain" evidence="18">
    <location>
        <position position="117"/>
    </location>
</feature>
<evidence type="ECO:0000313" key="20">
    <source>
        <dbReference type="Proteomes" id="UP000147829"/>
    </source>
</evidence>
<dbReference type="PIRSF" id="PIRSF003376">
    <property type="entry name" value="Capsid_VP1_Polyomavir"/>
    <property type="match status" value="1"/>
</dbReference>
<evidence type="ECO:0000256" key="13">
    <source>
        <dbReference type="ARBA" id="ARBA00022890"/>
    </source>
</evidence>
<comment type="function">
    <text evidence="17">Forms an icosahedral capsid with a T=7 symmetry.</text>
</comment>
<dbReference type="GO" id="GO:0019062">
    <property type="term" value="P:virion attachment to host cell"/>
    <property type="evidence" value="ECO:0007669"/>
    <property type="project" value="UniProtKB-UniRule"/>
</dbReference>
<evidence type="ECO:0000256" key="17">
    <source>
        <dbReference type="PIRNR" id="PIRNR003376"/>
    </source>
</evidence>
<keyword evidence="11 17" id="KW-1145">T=7 icosahedral capsid protein</keyword>
<comment type="subunit">
    <text evidence="4">Homomultimer; disulfide-linked. The virus capsid is composed of 72 icosahedral units, each one composed of five disulfide-linked copies of VP1. Interacts with minor capsid proteins VP2 and VP3.</text>
</comment>
<dbReference type="SUPFAM" id="SSF88648">
    <property type="entry name" value="Group I dsDNA viruses"/>
    <property type="match status" value="1"/>
</dbReference>
<name>A0A161CCA4_9POLY</name>
<dbReference type="Pfam" id="PF00718">
    <property type="entry name" value="Polyoma_coat"/>
    <property type="match status" value="1"/>
</dbReference>
<dbReference type="EMBL" id="KR065722">
    <property type="protein sequence ID" value="AKQ44353.1"/>
    <property type="molecule type" value="Genomic_DNA"/>
</dbReference>
<keyword evidence="5" id="KW-0597">Phosphoprotein</keyword>
<evidence type="ECO:0000256" key="1">
    <source>
        <dbReference type="ARBA" id="ARBA00004147"/>
    </source>
</evidence>
<dbReference type="InterPro" id="IPR000662">
    <property type="entry name" value="Capsid_VP1_Polyomavir"/>
</dbReference>
<keyword evidence="12 17" id="KW-0946">Virion</keyword>
<evidence type="ECO:0000256" key="7">
    <source>
        <dbReference type="ARBA" id="ARBA00022562"/>
    </source>
</evidence>
<keyword evidence="15 18" id="KW-1015">Disulfide bond</keyword>
<evidence type="ECO:0000313" key="19">
    <source>
        <dbReference type="EMBL" id="AKQ44353.1"/>
    </source>
</evidence>
<dbReference type="KEGG" id="vg:41700527"/>
<keyword evidence="7 17" id="KW-1048">Host nucleus</keyword>
<sequence>MSAKRRKVCPAQRSSPRCAPKDICGRPCPKPANVPKLIIKGGIEVLDVVTGPDSITQIELYLEPRMGIGVDASQRWYGYSYDITPNQYEDGTVPKEDIPCYSAARVQLPMLNEDMTCGTLTMWEAVSVKTEVVGIHSLVTTNSFYQKALHENGAGTPIQGLNFHMFAVGGEPLELQGLMLDYKTTYQVSNGIPIIIDDSIGKAPTPLNQTLDPAAKTVLNKDGAFPIELWGPDPSRNENTRYFGSYTGGSTTPPVLQFTNTLTTVLLDENGVGPLCKGDGLFLTAADICGFITKPSGKMALRGLPRYFNVTLRKRVVKNPYPVTSLLSSLFSNLMPKLQGQPMEGEHSQVEEVRIYEGTEPVPSDPDVVRMRDKFGKEITVLPRTL</sequence>
<keyword evidence="16" id="KW-1160">Virus entry into host cell</keyword>
<keyword evidence="20" id="KW-1185">Reference proteome</keyword>
<evidence type="ECO:0000256" key="16">
    <source>
        <dbReference type="ARBA" id="ARBA00023296"/>
    </source>
</evidence>
<dbReference type="GO" id="GO:0039620">
    <property type="term" value="C:T=7 icosahedral viral capsid"/>
    <property type="evidence" value="ECO:0007669"/>
    <property type="project" value="UniProtKB-UniRule"/>
</dbReference>
<reference evidence="19 20" key="1">
    <citation type="submission" date="2015-04" db="EMBL/GenBank/DDBJ databases">
        <title>A novel polyomavirus in domestic pig (Sus scrofa domesticus).</title>
        <authorList>
            <person name="Ehlers B."/>
            <person name="Liebmann S."/>
            <person name="Walter C."/>
            <person name="Preugschass H."/>
            <person name="Fischer D."/>
        </authorList>
    </citation>
    <scope>NUCLEOTIDE SEQUENCE [LARGE SCALE GENOMIC DNA]</scope>
    <source>
        <strain evidence="19">471</strain>
    </source>
</reference>
<evidence type="ECO:0000256" key="15">
    <source>
        <dbReference type="ARBA" id="ARBA00023157"/>
    </source>
</evidence>
<keyword evidence="10 17" id="KW-1161">Viral attachment to host cell</keyword>
<evidence type="ECO:0000256" key="6">
    <source>
        <dbReference type="ARBA" id="ARBA00022561"/>
    </source>
</evidence>
<organism evidence="19 20">
    <name type="scientific">Sus scrofa polyomavirus 1</name>
    <dbReference type="NCBI Taxonomy" id="1680894"/>
    <lineage>
        <taxon>Viruses</taxon>
        <taxon>Monodnaviria</taxon>
        <taxon>Shotokuvirae</taxon>
        <taxon>Cossaviricota</taxon>
        <taxon>Papovaviricetes</taxon>
        <taxon>Sepolyvirales</taxon>
        <taxon>Polyomaviridae</taxon>
        <taxon>Alphapolyomavirus</taxon>
        <taxon>Alphapolyomavirus suis</taxon>
    </lineage>
</organism>
<evidence type="ECO:0000256" key="18">
    <source>
        <dbReference type="PIRSR" id="PIRSR003376-50"/>
    </source>
</evidence>
<evidence type="ECO:0000256" key="4">
    <source>
        <dbReference type="ARBA" id="ARBA00011342"/>
    </source>
</evidence>
<keyword evidence="8 17" id="KW-0945">Host-virus interaction</keyword>
<evidence type="ECO:0000256" key="11">
    <source>
        <dbReference type="ARBA" id="ARBA00022828"/>
    </source>
</evidence>
<dbReference type="GO" id="GO:0005198">
    <property type="term" value="F:structural molecule activity"/>
    <property type="evidence" value="ECO:0007669"/>
    <property type="project" value="UniProtKB-UniRule"/>
</dbReference>
<dbReference type="OrthoDB" id="12524at10239"/>
<evidence type="ECO:0000256" key="14">
    <source>
        <dbReference type="ARBA" id="ARBA00022921"/>
    </source>
</evidence>
<keyword evidence="13" id="KW-1164">Virus endocytosis by host</keyword>
<comment type="similarity">
    <text evidence="3 17">Belongs to the polyomaviruses coat protein VP1 family.</text>
</comment>
<dbReference type="GeneID" id="41700527"/>
<comment type="subcellular location">
    <subcellularLocation>
        <location evidence="1">Host nucleus</location>
    </subcellularLocation>
    <subcellularLocation>
        <location evidence="2">Virion</location>
    </subcellularLocation>
</comment>
<accession>A0A161CCA4</accession>
<gene>
    <name evidence="19" type="primary">VP1</name>
</gene>
<dbReference type="Proteomes" id="UP000147829">
    <property type="component" value="Segment"/>
</dbReference>
<evidence type="ECO:0000256" key="3">
    <source>
        <dbReference type="ARBA" id="ARBA00006893"/>
    </source>
</evidence>
<protein>
    <recommendedName>
        <fullName evidence="17">Capsid protein VP1</fullName>
    </recommendedName>
</protein>
<dbReference type="RefSeq" id="YP_009552101.1">
    <property type="nucleotide sequence ID" value="NC_040598.1"/>
</dbReference>
<keyword evidence="14 17" id="KW-0426">Late protein</keyword>
<keyword evidence="6 17" id="KW-0167">Capsid protein</keyword>
<evidence type="ECO:0000256" key="12">
    <source>
        <dbReference type="ARBA" id="ARBA00022844"/>
    </source>
</evidence>
<evidence type="ECO:0000256" key="8">
    <source>
        <dbReference type="ARBA" id="ARBA00022581"/>
    </source>
</evidence>